<evidence type="ECO:0000259" key="3">
    <source>
        <dbReference type="Pfam" id="PF00501"/>
    </source>
</evidence>
<dbReference type="STRING" id="1073089.A0A1L9RST3"/>
<sequence length="539" mass="59590">MSIHRSTVWVEIPNITIAELMQDNVENTPPDKIIYEESHTGKTATYGVFHRRIRQTAYNLAKIGFQPGQILSISAGSSIEYILVAQAVWYVGGVVSLINNSLHPDEFRHAVDLVKPDYLVVDESLYTKLPGVLERSTHCKAQSIQIFSIGKISPSYPPFPINTSPSLNEPELAHPMPPGDPSKTCAAILLSSGTTGRSKAVMLSHTNLVAACYQLRTHNPSNWNIHNREIFFPPLSHVYALYVCFTMCAWLGMYVCLMPRFELETYCRLMSERKASIARIVPPIAKMLAERKEVRKFEYPCLEYFSCSAAPLHEDTAAKLREAFPGAVLAQTYGCTELSGPCIQSGARDKDILTSSTAAGTLIANSEIRFLDTDGKDVGAKGPGEITCRGPNVMMGYKDNAEETAKAIQNGWLRTGDLGFIDQNDCLHIYDRIKDLIKYKGFQLAPSELENILILHPLVQEAAVIGIWSENEATEVPRAFVVLKSKTADVCEIAAFVASRVSNYKALRGGVVVVDALPKNPTGKVLKKQLRVAERENKL</sequence>
<comment type="similarity">
    <text evidence="1">Belongs to the ATP-dependent AMP-binding enzyme family.</text>
</comment>
<keyword evidence="2" id="KW-0436">Ligase</keyword>
<dbReference type="InterPro" id="IPR025110">
    <property type="entry name" value="AMP-bd_C"/>
</dbReference>
<dbReference type="PANTHER" id="PTHR24096:SF149">
    <property type="entry name" value="AMP-BINDING DOMAIN-CONTAINING PROTEIN-RELATED"/>
    <property type="match status" value="1"/>
</dbReference>
<evidence type="ECO:0000313" key="6">
    <source>
        <dbReference type="Proteomes" id="UP000184383"/>
    </source>
</evidence>
<feature type="domain" description="AMP-dependent synthetase/ligase" evidence="3">
    <location>
        <begin position="23"/>
        <end position="397"/>
    </location>
</feature>
<dbReference type="AlphaFoldDB" id="A0A1L9RST3"/>
<accession>A0A1L9RST3</accession>
<dbReference type="InterPro" id="IPR042099">
    <property type="entry name" value="ANL_N_sf"/>
</dbReference>
<proteinExistence type="inferred from homology"/>
<dbReference type="Gene3D" id="3.40.50.12780">
    <property type="entry name" value="N-terminal domain of ligase-like"/>
    <property type="match status" value="1"/>
</dbReference>
<dbReference type="InterPro" id="IPR020845">
    <property type="entry name" value="AMP-binding_CS"/>
</dbReference>
<evidence type="ECO:0000256" key="1">
    <source>
        <dbReference type="ARBA" id="ARBA00006432"/>
    </source>
</evidence>
<dbReference type="RefSeq" id="XP_040691630.1">
    <property type="nucleotide sequence ID" value="XM_040830784.1"/>
</dbReference>
<gene>
    <name evidence="5" type="ORF">ASPWEDRAFT_171407</name>
</gene>
<dbReference type="VEuPathDB" id="FungiDB:ASPWEDRAFT_171407"/>
<dbReference type="PROSITE" id="PS00455">
    <property type="entry name" value="AMP_BINDING"/>
    <property type="match status" value="1"/>
</dbReference>
<dbReference type="OrthoDB" id="1898221at2759"/>
<dbReference type="GeneID" id="63746632"/>
<dbReference type="SUPFAM" id="SSF56801">
    <property type="entry name" value="Acetyl-CoA synthetase-like"/>
    <property type="match status" value="1"/>
</dbReference>
<evidence type="ECO:0000259" key="4">
    <source>
        <dbReference type="Pfam" id="PF13193"/>
    </source>
</evidence>
<feature type="domain" description="AMP-binding enzyme C-terminal" evidence="4">
    <location>
        <begin position="448"/>
        <end position="524"/>
    </location>
</feature>
<dbReference type="InterPro" id="IPR000873">
    <property type="entry name" value="AMP-dep_synth/lig_dom"/>
</dbReference>
<dbReference type="EMBL" id="KV878211">
    <property type="protein sequence ID" value="OJJ37954.1"/>
    <property type="molecule type" value="Genomic_DNA"/>
</dbReference>
<evidence type="ECO:0000313" key="5">
    <source>
        <dbReference type="EMBL" id="OJJ37954.1"/>
    </source>
</evidence>
<dbReference type="Pfam" id="PF00501">
    <property type="entry name" value="AMP-binding"/>
    <property type="match status" value="1"/>
</dbReference>
<dbReference type="Proteomes" id="UP000184383">
    <property type="component" value="Unassembled WGS sequence"/>
</dbReference>
<reference evidence="6" key="1">
    <citation type="journal article" date="2017" name="Genome Biol.">
        <title>Comparative genomics reveals high biological diversity and specific adaptations in the industrially and medically important fungal genus Aspergillus.</title>
        <authorList>
            <person name="de Vries R.P."/>
            <person name="Riley R."/>
            <person name="Wiebenga A."/>
            <person name="Aguilar-Osorio G."/>
            <person name="Amillis S."/>
            <person name="Uchima C.A."/>
            <person name="Anderluh G."/>
            <person name="Asadollahi M."/>
            <person name="Askin M."/>
            <person name="Barry K."/>
            <person name="Battaglia E."/>
            <person name="Bayram O."/>
            <person name="Benocci T."/>
            <person name="Braus-Stromeyer S.A."/>
            <person name="Caldana C."/>
            <person name="Canovas D."/>
            <person name="Cerqueira G.C."/>
            <person name="Chen F."/>
            <person name="Chen W."/>
            <person name="Choi C."/>
            <person name="Clum A."/>
            <person name="Dos Santos R.A."/>
            <person name="Damasio A.R."/>
            <person name="Diallinas G."/>
            <person name="Emri T."/>
            <person name="Fekete E."/>
            <person name="Flipphi M."/>
            <person name="Freyberg S."/>
            <person name="Gallo A."/>
            <person name="Gournas C."/>
            <person name="Habgood R."/>
            <person name="Hainaut M."/>
            <person name="Harispe M.L."/>
            <person name="Henrissat B."/>
            <person name="Hilden K.S."/>
            <person name="Hope R."/>
            <person name="Hossain A."/>
            <person name="Karabika E."/>
            <person name="Karaffa L."/>
            <person name="Karanyi Z."/>
            <person name="Krasevec N."/>
            <person name="Kuo A."/>
            <person name="Kusch H."/>
            <person name="LaButti K."/>
            <person name="Lagendijk E.L."/>
            <person name="Lapidus A."/>
            <person name="Levasseur A."/>
            <person name="Lindquist E."/>
            <person name="Lipzen A."/>
            <person name="Logrieco A.F."/>
            <person name="MacCabe A."/>
            <person name="Maekelae M.R."/>
            <person name="Malavazi I."/>
            <person name="Melin P."/>
            <person name="Meyer V."/>
            <person name="Mielnichuk N."/>
            <person name="Miskei M."/>
            <person name="Molnar A.P."/>
            <person name="Mule G."/>
            <person name="Ngan C.Y."/>
            <person name="Orejas M."/>
            <person name="Orosz E."/>
            <person name="Ouedraogo J.P."/>
            <person name="Overkamp K.M."/>
            <person name="Park H.-S."/>
            <person name="Perrone G."/>
            <person name="Piumi F."/>
            <person name="Punt P.J."/>
            <person name="Ram A.F."/>
            <person name="Ramon A."/>
            <person name="Rauscher S."/>
            <person name="Record E."/>
            <person name="Riano-Pachon D.M."/>
            <person name="Robert V."/>
            <person name="Roehrig J."/>
            <person name="Ruller R."/>
            <person name="Salamov A."/>
            <person name="Salih N.S."/>
            <person name="Samson R.A."/>
            <person name="Sandor E."/>
            <person name="Sanguinetti M."/>
            <person name="Schuetze T."/>
            <person name="Sepcic K."/>
            <person name="Shelest E."/>
            <person name="Sherlock G."/>
            <person name="Sophianopoulou V."/>
            <person name="Squina F.M."/>
            <person name="Sun H."/>
            <person name="Susca A."/>
            <person name="Todd R.B."/>
            <person name="Tsang A."/>
            <person name="Unkles S.E."/>
            <person name="van de Wiele N."/>
            <person name="van Rossen-Uffink D."/>
            <person name="Oliveira J.V."/>
            <person name="Vesth T.C."/>
            <person name="Visser J."/>
            <person name="Yu J.-H."/>
            <person name="Zhou M."/>
            <person name="Andersen M.R."/>
            <person name="Archer D.B."/>
            <person name="Baker S.E."/>
            <person name="Benoit I."/>
            <person name="Brakhage A.A."/>
            <person name="Braus G.H."/>
            <person name="Fischer R."/>
            <person name="Frisvad J.C."/>
            <person name="Goldman G.H."/>
            <person name="Houbraken J."/>
            <person name="Oakley B."/>
            <person name="Pocsi I."/>
            <person name="Scazzocchio C."/>
            <person name="Seiboth B."/>
            <person name="vanKuyk P.A."/>
            <person name="Wortman J."/>
            <person name="Dyer P.S."/>
            <person name="Grigoriev I.V."/>
        </authorList>
    </citation>
    <scope>NUCLEOTIDE SEQUENCE [LARGE SCALE GENOMIC DNA]</scope>
    <source>
        <strain evidence="6">DTO 134E9</strain>
    </source>
</reference>
<evidence type="ECO:0000256" key="2">
    <source>
        <dbReference type="ARBA" id="ARBA00022598"/>
    </source>
</evidence>
<name>A0A1L9RST3_ASPWE</name>
<evidence type="ECO:0008006" key="7">
    <source>
        <dbReference type="Google" id="ProtNLM"/>
    </source>
</evidence>
<dbReference type="FunFam" id="3.30.300.30:FF:000007">
    <property type="entry name" value="4-coumarate--CoA ligase 2"/>
    <property type="match status" value="1"/>
</dbReference>
<dbReference type="InterPro" id="IPR045851">
    <property type="entry name" value="AMP-bd_C_sf"/>
</dbReference>
<dbReference type="Gene3D" id="3.30.300.30">
    <property type="match status" value="1"/>
</dbReference>
<protein>
    <recommendedName>
        <fullName evidence="7">AMP-dependent synthetase/ligase domain-containing protein</fullName>
    </recommendedName>
</protein>
<keyword evidence="6" id="KW-1185">Reference proteome</keyword>
<dbReference type="GO" id="GO:0016405">
    <property type="term" value="F:CoA-ligase activity"/>
    <property type="evidence" value="ECO:0007669"/>
    <property type="project" value="TreeGrafter"/>
</dbReference>
<organism evidence="5 6">
    <name type="scientific">Aspergillus wentii DTO 134E9</name>
    <dbReference type="NCBI Taxonomy" id="1073089"/>
    <lineage>
        <taxon>Eukaryota</taxon>
        <taxon>Fungi</taxon>
        <taxon>Dikarya</taxon>
        <taxon>Ascomycota</taxon>
        <taxon>Pezizomycotina</taxon>
        <taxon>Eurotiomycetes</taxon>
        <taxon>Eurotiomycetidae</taxon>
        <taxon>Eurotiales</taxon>
        <taxon>Aspergillaceae</taxon>
        <taxon>Aspergillus</taxon>
        <taxon>Aspergillus subgen. Cremei</taxon>
    </lineage>
</organism>
<dbReference type="Pfam" id="PF13193">
    <property type="entry name" value="AMP-binding_C"/>
    <property type="match status" value="1"/>
</dbReference>
<dbReference type="PANTHER" id="PTHR24096">
    <property type="entry name" value="LONG-CHAIN-FATTY-ACID--COA LIGASE"/>
    <property type="match status" value="1"/>
</dbReference>